<dbReference type="PANTHER" id="PTHR13318">
    <property type="entry name" value="PARTNER OF PAIRED, ISOFORM B-RELATED"/>
    <property type="match status" value="1"/>
</dbReference>
<dbReference type="Pfam" id="PF13516">
    <property type="entry name" value="LRR_6"/>
    <property type="match status" value="1"/>
</dbReference>
<dbReference type="Gene3D" id="3.80.10.10">
    <property type="entry name" value="Ribonuclease Inhibitor"/>
    <property type="match status" value="2"/>
</dbReference>
<dbReference type="Pfam" id="PF12937">
    <property type="entry name" value="F-box-like"/>
    <property type="match status" value="1"/>
</dbReference>
<dbReference type="InterPro" id="IPR057207">
    <property type="entry name" value="FBXL15_LRR"/>
</dbReference>
<name>A0AA88IB72_ARTSF</name>
<organism evidence="3 4">
    <name type="scientific">Artemia franciscana</name>
    <name type="common">Brine shrimp</name>
    <name type="synonym">Artemia sanfranciscana</name>
    <dbReference type="NCBI Taxonomy" id="6661"/>
    <lineage>
        <taxon>Eukaryota</taxon>
        <taxon>Metazoa</taxon>
        <taxon>Ecdysozoa</taxon>
        <taxon>Arthropoda</taxon>
        <taxon>Crustacea</taxon>
        <taxon>Branchiopoda</taxon>
        <taxon>Anostraca</taxon>
        <taxon>Artemiidae</taxon>
        <taxon>Artemia</taxon>
    </lineage>
</organism>
<dbReference type="SUPFAM" id="SSF52047">
    <property type="entry name" value="RNI-like"/>
    <property type="match status" value="2"/>
</dbReference>
<dbReference type="InterPro" id="IPR036047">
    <property type="entry name" value="F-box-like_dom_sf"/>
</dbReference>
<dbReference type="AlphaFoldDB" id="A0AA88IB72"/>
<feature type="domain" description="F-box" evidence="2">
    <location>
        <begin position="4"/>
        <end position="50"/>
    </location>
</feature>
<keyword evidence="1" id="KW-0833">Ubl conjugation pathway</keyword>
<dbReference type="Pfam" id="PF25372">
    <property type="entry name" value="DUF7885"/>
    <property type="match status" value="1"/>
</dbReference>
<dbReference type="SMART" id="SM00367">
    <property type="entry name" value="LRR_CC"/>
    <property type="match status" value="7"/>
</dbReference>
<sequence length="670" mass="75739">MIMGGHWNLLPEEIIRIVYEYLSFRDIEAASQTCKSWYAVFLDSSKLQNIMEFVVHQEDSKTLAALSRLPSRCKRITFKNISLEFSGAEGEKIFSHWKCLANHIKYLTFIKCNMNERTIGNLLSYCTSLVNLTIDDSDYPFMTGRIFSESICNLNNLATVRRLEIQSSQYLSDAILMRISNIMPNLEHFSLSGDQITFHPAIWKRFYPSRQNFKYSDSVLTFKIVQNIIELRSETLTSIDFSRTQIGSDGLIALCKIPDLKLTVLNLEGCKNISQPGFEAIFSDQTGIIDLNINFCSNITDSIFRDICLRLERLKKFSFRKVSGITLCGLECITLLKEVRYLDMGYSDIFHDRQTQIVREKSLSAHLTHLDLGGLAFGQSFLKLISAQLKGLQYLNIQSCPVNDSMFAEITSNLLKLNVLKVAYLSISDQALTGVARVVASDEVDNKSDVQNRSIDENRHRIPLGLGYEEVIKTQARRKRVLKKTLETLSPDVAGPSLNNLKRLKELDLSHCVLVSDLSLMFAFKFFCLKTLSIAKCNITDEGLESLVAQPMPLNRTIEELDLSECTGITDRGLCKLLPELKRLRKLKLAGCIGLTVKTIETVMTYCPQLRCLDVSGCCRIPLESCYSLRDALPLLRIVQQGTGLLVCNPPLHFPAEGPQNGDQHRRFGP</sequence>
<comment type="caution">
    <text evidence="3">The sequence shown here is derived from an EMBL/GenBank/DDBJ whole genome shotgun (WGS) entry which is preliminary data.</text>
</comment>
<reference evidence="3" key="1">
    <citation type="submission" date="2023-07" db="EMBL/GenBank/DDBJ databases">
        <title>Chromosome-level genome assembly of Artemia franciscana.</title>
        <authorList>
            <person name="Jo E."/>
        </authorList>
    </citation>
    <scope>NUCLEOTIDE SEQUENCE</scope>
    <source>
        <tissue evidence="3">Whole body</tissue>
    </source>
</reference>
<evidence type="ECO:0000256" key="1">
    <source>
        <dbReference type="ARBA" id="ARBA00022786"/>
    </source>
</evidence>
<dbReference type="Proteomes" id="UP001187531">
    <property type="component" value="Unassembled WGS sequence"/>
</dbReference>
<protein>
    <recommendedName>
        <fullName evidence="2">F-box domain-containing protein</fullName>
    </recommendedName>
</protein>
<dbReference type="PROSITE" id="PS50181">
    <property type="entry name" value="FBOX"/>
    <property type="match status" value="1"/>
</dbReference>
<dbReference type="InterPro" id="IPR001810">
    <property type="entry name" value="F-box_dom"/>
</dbReference>
<keyword evidence="4" id="KW-1185">Reference proteome</keyword>
<evidence type="ECO:0000313" key="4">
    <source>
        <dbReference type="Proteomes" id="UP001187531"/>
    </source>
</evidence>
<dbReference type="InterPro" id="IPR001611">
    <property type="entry name" value="Leu-rich_rpt"/>
</dbReference>
<dbReference type="EMBL" id="JAVRJZ010000007">
    <property type="protein sequence ID" value="KAK2721004.1"/>
    <property type="molecule type" value="Genomic_DNA"/>
</dbReference>
<dbReference type="EMBL" id="JAVRJZ010000007">
    <property type="protein sequence ID" value="KAK2721006.1"/>
    <property type="molecule type" value="Genomic_DNA"/>
</dbReference>
<dbReference type="InterPro" id="IPR032675">
    <property type="entry name" value="LRR_dom_sf"/>
</dbReference>
<dbReference type="SUPFAM" id="SSF81383">
    <property type="entry name" value="F-box domain"/>
    <property type="match status" value="1"/>
</dbReference>
<dbReference type="SMART" id="SM00256">
    <property type="entry name" value="FBOX"/>
    <property type="match status" value="1"/>
</dbReference>
<dbReference type="GO" id="GO:0031146">
    <property type="term" value="P:SCF-dependent proteasomal ubiquitin-dependent protein catabolic process"/>
    <property type="evidence" value="ECO:0007669"/>
    <property type="project" value="TreeGrafter"/>
</dbReference>
<evidence type="ECO:0000313" key="3">
    <source>
        <dbReference type="EMBL" id="KAK2721006.1"/>
    </source>
</evidence>
<gene>
    <name evidence="3" type="ORF">QYM36_004777</name>
</gene>
<dbReference type="Gene3D" id="1.20.1280.50">
    <property type="match status" value="1"/>
</dbReference>
<accession>A0AA88IB72</accession>
<dbReference type="GO" id="GO:0019005">
    <property type="term" value="C:SCF ubiquitin ligase complex"/>
    <property type="evidence" value="ECO:0007669"/>
    <property type="project" value="TreeGrafter"/>
</dbReference>
<dbReference type="InterPro" id="IPR006553">
    <property type="entry name" value="Leu-rich_rpt_Cys-con_subtyp"/>
</dbReference>
<proteinExistence type="predicted"/>
<evidence type="ECO:0000259" key="2">
    <source>
        <dbReference type="PROSITE" id="PS50181"/>
    </source>
</evidence>